<reference evidence="2 3" key="1">
    <citation type="submission" date="2013-02" db="EMBL/GenBank/DDBJ databases">
        <title>The complete genome sequence of Corynebacterium vitaeruminis DSM 20294.</title>
        <authorList>
            <person name="Ruckert C."/>
            <person name="Albersmeier A."/>
            <person name="Kalinowski J."/>
        </authorList>
    </citation>
    <scope>NUCLEOTIDE SEQUENCE [LARGE SCALE GENOMIC DNA]</scope>
    <source>
        <strain evidence="3">ATCC 10234</strain>
    </source>
</reference>
<dbReference type="STRING" id="1224164.B843_07145"/>
<protein>
    <submittedName>
        <fullName evidence="2">Aldo/keto reductase family oxidoreductase</fullName>
    </submittedName>
</protein>
<dbReference type="PATRIC" id="fig|1224164.3.peg.1433"/>
<dbReference type="InterPro" id="IPR050523">
    <property type="entry name" value="AKR_Detox_Biosynth"/>
</dbReference>
<accession>W5Y1J5</accession>
<evidence type="ECO:0000313" key="3">
    <source>
        <dbReference type="Proteomes" id="UP000019222"/>
    </source>
</evidence>
<dbReference type="InterPro" id="IPR036812">
    <property type="entry name" value="NAD(P)_OxRdtase_dom_sf"/>
</dbReference>
<dbReference type="GO" id="GO:0005829">
    <property type="term" value="C:cytosol"/>
    <property type="evidence" value="ECO:0007669"/>
    <property type="project" value="TreeGrafter"/>
</dbReference>
<dbReference type="Gene3D" id="3.20.20.100">
    <property type="entry name" value="NADP-dependent oxidoreductase domain"/>
    <property type="match status" value="1"/>
</dbReference>
<keyword evidence="3" id="KW-1185">Reference proteome</keyword>
<dbReference type="AlphaFoldDB" id="W5Y1J5"/>
<dbReference type="Proteomes" id="UP000019222">
    <property type="component" value="Chromosome"/>
</dbReference>
<organism evidence="2 3">
    <name type="scientific">Corynebacterium vitaeruminis DSM 20294</name>
    <dbReference type="NCBI Taxonomy" id="1224164"/>
    <lineage>
        <taxon>Bacteria</taxon>
        <taxon>Bacillati</taxon>
        <taxon>Actinomycetota</taxon>
        <taxon>Actinomycetes</taxon>
        <taxon>Mycobacteriales</taxon>
        <taxon>Corynebacteriaceae</taxon>
        <taxon>Corynebacterium</taxon>
    </lineage>
</organism>
<dbReference type="PANTHER" id="PTHR43364:SF18">
    <property type="entry name" value="OXIDOREDUCTASE"/>
    <property type="match status" value="1"/>
</dbReference>
<dbReference type="KEGG" id="cvt:B843_07145"/>
<evidence type="ECO:0000259" key="1">
    <source>
        <dbReference type="Pfam" id="PF00248"/>
    </source>
</evidence>
<dbReference type="Pfam" id="PF00248">
    <property type="entry name" value="Aldo_ket_red"/>
    <property type="match status" value="1"/>
</dbReference>
<gene>
    <name evidence="2" type="ORF">B843_07145</name>
</gene>
<evidence type="ECO:0000313" key="2">
    <source>
        <dbReference type="EMBL" id="AHI22814.1"/>
    </source>
</evidence>
<proteinExistence type="predicted"/>
<dbReference type="SUPFAM" id="SSF51430">
    <property type="entry name" value="NAD(P)-linked oxidoreductase"/>
    <property type="match status" value="1"/>
</dbReference>
<dbReference type="InterPro" id="IPR023210">
    <property type="entry name" value="NADP_OxRdtase_dom"/>
</dbReference>
<dbReference type="PANTHER" id="PTHR43364">
    <property type="entry name" value="NADH-SPECIFIC METHYLGLYOXAL REDUCTASE-RELATED"/>
    <property type="match status" value="1"/>
</dbReference>
<dbReference type="eggNOG" id="COG0667">
    <property type="taxonomic scope" value="Bacteria"/>
</dbReference>
<name>W5Y1J5_9CORY</name>
<feature type="domain" description="NADP-dependent oxidoreductase" evidence="1">
    <location>
        <begin position="19"/>
        <end position="296"/>
    </location>
</feature>
<dbReference type="EMBL" id="CP004353">
    <property type="protein sequence ID" value="AHI22814.1"/>
    <property type="molecule type" value="Genomic_DNA"/>
</dbReference>
<dbReference type="HOGENOM" id="CLU_023205_2_0_11"/>
<sequence length="304" mass="31493">MDTVQETTLGSSGLRISSLGLGTVTWGRGTDAAEALGVLKAFADAGGTLLDLSPQALPMAGELLAKFPRGQFVLSVTSGVDLLAPLGRRVDCSRRALYLSLDEALNLLGVEAIDLWNVGHWDAHTPPSEVSSAIEAMQFQGKVRYGCLRGYTGWQLAVTSSPAIAAATSAYNLLERAPETELIPAAEHLGVGFIAGAPLGQGVLSGKYRAGGYPVGSRGAQPTDYADIHGLINGSDAVVEALRTAAVGLGISMATAAMAWARTRPGVAAVMATPRTVQQCAELIASQEVAFPRAIAHALDDVTL</sequence>